<comment type="caution">
    <text evidence="10">The sequence shown here is derived from an EMBL/GenBank/DDBJ whole genome shotgun (WGS) entry which is preliminary data.</text>
</comment>
<keyword evidence="4" id="KW-0808">Transferase</keyword>
<evidence type="ECO:0000256" key="2">
    <source>
        <dbReference type="ARBA" id="ARBA00006464"/>
    </source>
</evidence>
<dbReference type="EMBL" id="NVUK01000001">
    <property type="protein sequence ID" value="PCI78758.1"/>
    <property type="molecule type" value="Genomic_DNA"/>
</dbReference>
<evidence type="ECO:0000256" key="8">
    <source>
        <dbReference type="SAM" id="Phobius"/>
    </source>
</evidence>
<evidence type="ECO:0000256" key="3">
    <source>
        <dbReference type="ARBA" id="ARBA00022475"/>
    </source>
</evidence>
<evidence type="ECO:0000259" key="9">
    <source>
        <dbReference type="Pfam" id="PF02397"/>
    </source>
</evidence>
<feature type="domain" description="Bacterial sugar transferase" evidence="9">
    <location>
        <begin position="11"/>
        <end position="208"/>
    </location>
</feature>
<evidence type="ECO:0000256" key="5">
    <source>
        <dbReference type="ARBA" id="ARBA00022692"/>
    </source>
</evidence>
<dbReference type="Pfam" id="PF02397">
    <property type="entry name" value="Bac_transf"/>
    <property type="match status" value="1"/>
</dbReference>
<accession>A0A2A4X805</accession>
<comment type="subcellular location">
    <subcellularLocation>
        <location evidence="1">Cell membrane</location>
    </subcellularLocation>
</comment>
<name>A0A2A4X805_UNCAE</name>
<keyword evidence="6 8" id="KW-1133">Transmembrane helix</keyword>
<dbReference type="Proteomes" id="UP000218775">
    <property type="component" value="Unassembled WGS sequence"/>
</dbReference>
<dbReference type="PANTHER" id="PTHR30576:SF4">
    <property type="entry name" value="UNDECAPRENYL-PHOSPHATE GALACTOSE PHOSPHOTRANSFERASE"/>
    <property type="match status" value="1"/>
</dbReference>
<keyword evidence="5 8" id="KW-0812">Transmembrane</keyword>
<keyword evidence="7 8" id="KW-0472">Membrane</keyword>
<sequence>MMKEQLYLVSKRAIDIIVSLLALTIFSPLFIMIAIAIKLESKGPVFYKGSRLGKNRATITIYKFRTMCIDAEEKLSRMLSENPVLAEEWATYQKLSPDPRTTKLGHFLRKTSLDELPDFFCVLKGDISLVGPRAYIKNLIEPEHLAKYPLLFKDIFSVKPGITCLWQISGRSTLTHQDKIFLDSLYSKQKSLAKDFSIILKTIPVVLQRQGAV</sequence>
<dbReference type="InterPro" id="IPR003362">
    <property type="entry name" value="Bact_transf"/>
</dbReference>
<protein>
    <submittedName>
        <fullName evidence="10">Exopolysaccharide biosynthesis protein</fullName>
    </submittedName>
</protein>
<dbReference type="GO" id="GO:0016780">
    <property type="term" value="F:phosphotransferase activity, for other substituted phosphate groups"/>
    <property type="evidence" value="ECO:0007669"/>
    <property type="project" value="TreeGrafter"/>
</dbReference>
<comment type="similarity">
    <text evidence="2">Belongs to the bacterial sugar transferase family.</text>
</comment>
<evidence type="ECO:0000313" key="11">
    <source>
        <dbReference type="Proteomes" id="UP000218775"/>
    </source>
</evidence>
<gene>
    <name evidence="10" type="ORF">COB21_00220</name>
</gene>
<evidence type="ECO:0000313" key="10">
    <source>
        <dbReference type="EMBL" id="PCI78758.1"/>
    </source>
</evidence>
<reference evidence="11" key="1">
    <citation type="submission" date="2017-08" db="EMBL/GenBank/DDBJ databases">
        <title>A dynamic microbial community with high functional redundancy inhabits the cold, oxic subseafloor aquifer.</title>
        <authorList>
            <person name="Tully B.J."/>
            <person name="Wheat C.G."/>
            <person name="Glazer B.T."/>
            <person name="Huber J.A."/>
        </authorList>
    </citation>
    <scope>NUCLEOTIDE SEQUENCE [LARGE SCALE GENOMIC DNA]</scope>
</reference>
<proteinExistence type="inferred from homology"/>
<evidence type="ECO:0000256" key="4">
    <source>
        <dbReference type="ARBA" id="ARBA00022679"/>
    </source>
</evidence>
<keyword evidence="3" id="KW-1003">Cell membrane</keyword>
<dbReference type="AlphaFoldDB" id="A0A2A4X805"/>
<feature type="transmembrane region" description="Helical" evidence="8">
    <location>
        <begin position="12"/>
        <end position="37"/>
    </location>
</feature>
<organism evidence="10 11">
    <name type="scientific">Aerophobetes bacterium</name>
    <dbReference type="NCBI Taxonomy" id="2030807"/>
    <lineage>
        <taxon>Bacteria</taxon>
        <taxon>Candidatus Aerophobota</taxon>
    </lineage>
</organism>
<evidence type="ECO:0000256" key="1">
    <source>
        <dbReference type="ARBA" id="ARBA00004236"/>
    </source>
</evidence>
<evidence type="ECO:0000256" key="7">
    <source>
        <dbReference type="ARBA" id="ARBA00023136"/>
    </source>
</evidence>
<dbReference type="PANTHER" id="PTHR30576">
    <property type="entry name" value="COLANIC BIOSYNTHESIS UDP-GLUCOSE LIPID CARRIER TRANSFERASE"/>
    <property type="match status" value="1"/>
</dbReference>
<dbReference type="GO" id="GO:0005886">
    <property type="term" value="C:plasma membrane"/>
    <property type="evidence" value="ECO:0007669"/>
    <property type="project" value="UniProtKB-SubCell"/>
</dbReference>
<evidence type="ECO:0000256" key="6">
    <source>
        <dbReference type="ARBA" id="ARBA00022989"/>
    </source>
</evidence>